<dbReference type="Gene3D" id="3.30.930.10">
    <property type="entry name" value="Bira Bifunctional Protein, Domain 2"/>
    <property type="match status" value="1"/>
</dbReference>
<evidence type="ECO:0000313" key="2">
    <source>
        <dbReference type="EMBL" id="CAH1108470.1"/>
    </source>
</evidence>
<evidence type="ECO:0000259" key="1">
    <source>
        <dbReference type="Pfam" id="PF03129"/>
    </source>
</evidence>
<dbReference type="SUPFAM" id="SSF55681">
    <property type="entry name" value="Class II aaRS and biotin synthetases"/>
    <property type="match status" value="1"/>
</dbReference>
<reference evidence="2" key="1">
    <citation type="submission" date="2022-01" db="EMBL/GenBank/DDBJ databases">
        <authorList>
            <person name="King R."/>
        </authorList>
    </citation>
    <scope>NUCLEOTIDE SEQUENCE</scope>
</reference>
<proteinExistence type="predicted"/>
<protein>
    <recommendedName>
        <fullName evidence="1">Anticodon-binding domain-containing protein</fullName>
    </recommendedName>
</protein>
<sequence length="352" mass="40777">MLKKVLDLAANNGFLSRSKSLNDKFKIGPVGQLLCQNINSEWFHNIVINKELTVVINDGDLSETYNYVKNLCSEKLPFGIADSEKIKKYTADEYRENCDTGIDFKNLLCNEDDIFLKFCVFVSPNESMRYFQRWQKQRRIWYKKFSASPERYSVSDVKNIGNTQSVNIEAKYPWGSHTVESLELNSHDENFTNEQLQFKDGKLITAHTITSRIHLSTLFLNSLCDSYDEPFFQDKSRPLWRFHRKLAPYKLSFALTGSTQSILNELNDLGLYLCKQLRTNHVSTLFLPSASKSTLDSQYVQYDQLGIPYTVVLNERTLKDGIGSLRNRDTTLKEKVHVTELVSYVDKLFKNY</sequence>
<dbReference type="OrthoDB" id="5394539at2759"/>
<name>A0A9P0GG11_9CUCU</name>
<dbReference type="AlphaFoldDB" id="A0A9P0GG11"/>
<gene>
    <name evidence="2" type="ORF">PSYICH_LOCUS9238</name>
</gene>
<dbReference type="InterPro" id="IPR045864">
    <property type="entry name" value="aa-tRNA-synth_II/BPL/LPL"/>
</dbReference>
<dbReference type="InterPro" id="IPR027031">
    <property type="entry name" value="Gly-tRNA_synthase/POLG2"/>
</dbReference>
<accession>A0A9P0GG11</accession>
<dbReference type="GO" id="GO:0006264">
    <property type="term" value="P:mitochondrial DNA replication"/>
    <property type="evidence" value="ECO:0007669"/>
    <property type="project" value="TreeGrafter"/>
</dbReference>
<organism evidence="2 3">
    <name type="scientific">Psylliodes chrysocephalus</name>
    <dbReference type="NCBI Taxonomy" id="3402493"/>
    <lineage>
        <taxon>Eukaryota</taxon>
        <taxon>Metazoa</taxon>
        <taxon>Ecdysozoa</taxon>
        <taxon>Arthropoda</taxon>
        <taxon>Hexapoda</taxon>
        <taxon>Insecta</taxon>
        <taxon>Pterygota</taxon>
        <taxon>Neoptera</taxon>
        <taxon>Endopterygota</taxon>
        <taxon>Coleoptera</taxon>
        <taxon>Polyphaga</taxon>
        <taxon>Cucujiformia</taxon>
        <taxon>Chrysomeloidea</taxon>
        <taxon>Chrysomelidae</taxon>
        <taxon>Galerucinae</taxon>
        <taxon>Alticini</taxon>
        <taxon>Psylliodes</taxon>
    </lineage>
</organism>
<dbReference type="Proteomes" id="UP001153636">
    <property type="component" value="Chromosome 3"/>
</dbReference>
<dbReference type="InterPro" id="IPR036621">
    <property type="entry name" value="Anticodon-bd_dom_sf"/>
</dbReference>
<dbReference type="PANTHER" id="PTHR10745:SF8">
    <property type="entry name" value="DNA POLYMERASE SUBUNIT GAMMA-2, MITOCHONDRIAL"/>
    <property type="match status" value="1"/>
</dbReference>
<dbReference type="PANTHER" id="PTHR10745">
    <property type="entry name" value="GLYCYL-TRNA SYNTHETASE/DNA POLYMERASE SUBUNIT GAMMA-2"/>
    <property type="match status" value="1"/>
</dbReference>
<dbReference type="InterPro" id="IPR004154">
    <property type="entry name" value="Anticodon-bd"/>
</dbReference>
<dbReference type="EMBL" id="OV651815">
    <property type="protein sequence ID" value="CAH1108470.1"/>
    <property type="molecule type" value="Genomic_DNA"/>
</dbReference>
<keyword evidence="3" id="KW-1185">Reference proteome</keyword>
<dbReference type="Pfam" id="PF03129">
    <property type="entry name" value="HGTP_anticodon"/>
    <property type="match status" value="1"/>
</dbReference>
<dbReference type="GO" id="GO:0005739">
    <property type="term" value="C:mitochondrion"/>
    <property type="evidence" value="ECO:0007669"/>
    <property type="project" value="TreeGrafter"/>
</dbReference>
<dbReference type="Gene3D" id="3.40.50.800">
    <property type="entry name" value="Anticodon-binding domain"/>
    <property type="match status" value="1"/>
</dbReference>
<dbReference type="SUPFAM" id="SSF52954">
    <property type="entry name" value="Class II aaRS ABD-related"/>
    <property type="match status" value="1"/>
</dbReference>
<feature type="domain" description="Anticodon-binding" evidence="1">
    <location>
        <begin position="265"/>
        <end position="347"/>
    </location>
</feature>
<evidence type="ECO:0000313" key="3">
    <source>
        <dbReference type="Proteomes" id="UP001153636"/>
    </source>
</evidence>